<feature type="transmembrane region" description="Helical" evidence="2">
    <location>
        <begin position="72"/>
        <end position="93"/>
    </location>
</feature>
<dbReference type="STRING" id="73044.GCA_000725795_04825"/>
<feature type="transmembrane region" description="Helical" evidence="2">
    <location>
        <begin position="99"/>
        <end position="121"/>
    </location>
</feature>
<keyword evidence="2" id="KW-0812">Transmembrane</keyword>
<keyword evidence="4" id="KW-1185">Reference proteome</keyword>
<gene>
    <name evidence="3" type="ORF">D0Z67_29165</name>
</gene>
<organism evidence="3 4">
    <name type="scientific">Streptomyces seoulensis</name>
    <dbReference type="NCBI Taxonomy" id="73044"/>
    <lineage>
        <taxon>Bacteria</taxon>
        <taxon>Bacillati</taxon>
        <taxon>Actinomycetota</taxon>
        <taxon>Actinomycetes</taxon>
        <taxon>Kitasatosporales</taxon>
        <taxon>Streptomycetaceae</taxon>
        <taxon>Streptomyces</taxon>
    </lineage>
</organism>
<dbReference type="GeneID" id="300102970"/>
<keyword evidence="3" id="KW-0614">Plasmid</keyword>
<evidence type="ECO:0000256" key="2">
    <source>
        <dbReference type="SAM" id="Phobius"/>
    </source>
</evidence>
<dbReference type="Proteomes" id="UP000292547">
    <property type="component" value="Plasmid unnamed"/>
</dbReference>
<dbReference type="EMBL" id="CP032230">
    <property type="protein sequence ID" value="QBJ94441.1"/>
    <property type="molecule type" value="Genomic_DNA"/>
</dbReference>
<evidence type="ECO:0000313" key="3">
    <source>
        <dbReference type="EMBL" id="QBJ94441.1"/>
    </source>
</evidence>
<accession>A0A4P6U5C9</accession>
<sequence>MTTVQATKKRLSPLLYPAGLLSLASLAWTTWSLVDLLGTGPIGVTVAAGADIIWGSVIIAEARGLRIAGRTWIVPTLGWATLLIVATFLAMHGMARESLAMAAAGPFLPLGAKAVWALALADMRDPAALTHDELHTLAAMERGMVFEEAQHRIEMRRRTMHADLVMREVSTDFDIEVMRQDRARELHRMRPLALTAAPELPARNDAAGETADEQRDAPLSRVTPAPTGAPRITRDAAPQHLGEALRSEGLSKAAAVRIVRDAEPTASAPQIVERLAHHGIEADAAYVRTVLSRISKQRATTDGGYL</sequence>
<evidence type="ECO:0000313" key="4">
    <source>
        <dbReference type="Proteomes" id="UP000292547"/>
    </source>
</evidence>
<dbReference type="OrthoDB" id="4073503at2"/>
<keyword evidence="2" id="KW-0472">Membrane</keyword>
<dbReference type="AlphaFoldDB" id="A0A4P6U5C9"/>
<feature type="transmembrane region" description="Helical" evidence="2">
    <location>
        <begin position="14"/>
        <end position="34"/>
    </location>
</feature>
<dbReference type="KEGG" id="sseo:D0Z67_29165"/>
<protein>
    <recommendedName>
        <fullName evidence="5">DUF2637 domain-containing protein</fullName>
    </recommendedName>
</protein>
<evidence type="ECO:0000256" key="1">
    <source>
        <dbReference type="SAM" id="MobiDB-lite"/>
    </source>
</evidence>
<feature type="transmembrane region" description="Helical" evidence="2">
    <location>
        <begin position="40"/>
        <end position="60"/>
    </location>
</feature>
<proteinExistence type="predicted"/>
<reference evidence="3 4" key="1">
    <citation type="submission" date="2018-08" db="EMBL/GenBank/DDBJ databases">
        <title>The complete genome sequence of Streptomyces seoulensis, a pioneer strain for nickel superoxide dismutase discovery.</title>
        <authorList>
            <person name="Shin J."/>
            <person name="Lee J.-S."/>
            <person name="Lee E.-J."/>
            <person name="Youn H.-D."/>
        </authorList>
    </citation>
    <scope>NUCLEOTIDE SEQUENCE [LARGE SCALE GENOMIC DNA]</scope>
    <source>
        <strain evidence="3 4">KCTC 9819</strain>
        <plasmid evidence="3 4">unnamed</plasmid>
    </source>
</reference>
<dbReference type="RefSeq" id="WP_031182936.1">
    <property type="nucleotide sequence ID" value="NZ_CP032230.1"/>
</dbReference>
<geneLocation type="plasmid" evidence="3">
    <name>unnamed</name>
</geneLocation>
<name>A0A4P6U5C9_STRSO</name>
<evidence type="ECO:0008006" key="5">
    <source>
        <dbReference type="Google" id="ProtNLM"/>
    </source>
</evidence>
<feature type="region of interest" description="Disordered" evidence="1">
    <location>
        <begin position="194"/>
        <end position="233"/>
    </location>
</feature>
<keyword evidence="2" id="KW-1133">Transmembrane helix</keyword>